<dbReference type="OrthoDB" id="426322at2"/>
<keyword evidence="1" id="KW-1133">Transmembrane helix</keyword>
<protein>
    <submittedName>
        <fullName evidence="3">CHRD domain containing protein</fullName>
    </submittedName>
</protein>
<keyword evidence="1" id="KW-0812">Transmembrane</keyword>
<dbReference type="Pfam" id="PF07452">
    <property type="entry name" value="CHRD"/>
    <property type="match status" value="1"/>
</dbReference>
<reference evidence="3 4" key="1">
    <citation type="journal article" date="2010" name="Stand. Genomic Sci.">
        <title>Complete genome sequence of Coraliomargarita akajimensis type strain (04OKA010-24).</title>
        <authorList>
            <person name="Mavromatis K."/>
            <person name="Abt B."/>
            <person name="Brambilla E."/>
            <person name="Lapidus A."/>
            <person name="Copeland A."/>
            <person name="Deshpande S."/>
            <person name="Nolan M."/>
            <person name="Lucas S."/>
            <person name="Tice H."/>
            <person name="Cheng J.F."/>
            <person name="Han C."/>
            <person name="Detter J.C."/>
            <person name="Woyke T."/>
            <person name="Goodwin L."/>
            <person name="Pitluck S."/>
            <person name="Held B."/>
            <person name="Brettin T."/>
            <person name="Tapia R."/>
            <person name="Ivanova N."/>
            <person name="Mikhailova N."/>
            <person name="Pati A."/>
            <person name="Liolios K."/>
            <person name="Chen A."/>
            <person name="Palaniappan K."/>
            <person name="Land M."/>
            <person name="Hauser L."/>
            <person name="Chang Y.J."/>
            <person name="Jeffries C.D."/>
            <person name="Rohde M."/>
            <person name="Goker M."/>
            <person name="Bristow J."/>
            <person name="Eisen J.A."/>
            <person name="Markowitz V."/>
            <person name="Hugenholtz P."/>
            <person name="Klenk H.P."/>
            <person name="Kyrpides N.C."/>
        </authorList>
    </citation>
    <scope>NUCLEOTIDE SEQUENCE [LARGE SCALE GENOMIC DNA]</scope>
    <source>
        <strain evidence="4">DSM 45221 / IAM 15411 / JCM 23193 / KCTC 12865</strain>
    </source>
</reference>
<dbReference type="AlphaFoldDB" id="D5EP09"/>
<evidence type="ECO:0000313" key="4">
    <source>
        <dbReference type="Proteomes" id="UP000000925"/>
    </source>
</evidence>
<evidence type="ECO:0000259" key="2">
    <source>
        <dbReference type="SMART" id="SM00754"/>
    </source>
</evidence>
<dbReference type="STRING" id="583355.Caka_0643"/>
<dbReference type="HOGENOM" id="CLU_1388211_0_0_0"/>
<feature type="domain" description="CHRD" evidence="2">
    <location>
        <begin position="10"/>
        <end position="170"/>
    </location>
</feature>
<organism evidence="3 4">
    <name type="scientific">Coraliomargarita akajimensis (strain DSM 45221 / IAM 15411 / JCM 23193 / KCTC 12865 / 04OKA010-24)</name>
    <dbReference type="NCBI Taxonomy" id="583355"/>
    <lineage>
        <taxon>Bacteria</taxon>
        <taxon>Pseudomonadati</taxon>
        <taxon>Verrucomicrobiota</taxon>
        <taxon>Opitutia</taxon>
        <taxon>Puniceicoccales</taxon>
        <taxon>Coraliomargaritaceae</taxon>
        <taxon>Coraliomargarita</taxon>
    </lineage>
</organism>
<dbReference type="KEGG" id="caa:Caka_0643"/>
<dbReference type="EMBL" id="CP001998">
    <property type="protein sequence ID" value="ADE53668.1"/>
    <property type="molecule type" value="Genomic_DNA"/>
</dbReference>
<dbReference type="RefSeq" id="WP_013042392.1">
    <property type="nucleotide sequence ID" value="NC_014008.1"/>
</dbReference>
<evidence type="ECO:0000256" key="1">
    <source>
        <dbReference type="SAM" id="Phobius"/>
    </source>
</evidence>
<sequence length="196" mass="20452">MGAYLSILSPDFVVPEAPEDDPSGLSTASGTASLNLDLNGPGGPTLSYSIELSGLSLSDSLPRAPLDGDPSIVRAIHLHFGAPGANGGHALNIYGVPREDDADLLVFEGASRLTGIWDDADENFGGDGVYGMGDSVSLTSALDALQAGELYLQVHTLGFRQGELRGQVVAVPEPHLCGTVLMGVVLLLSMFRRVRH</sequence>
<name>D5EP09_CORAD</name>
<evidence type="ECO:0000313" key="3">
    <source>
        <dbReference type="EMBL" id="ADE53668.1"/>
    </source>
</evidence>
<keyword evidence="1" id="KW-0472">Membrane</keyword>
<accession>D5EP09</accession>
<feature type="transmembrane region" description="Helical" evidence="1">
    <location>
        <begin position="173"/>
        <end position="191"/>
    </location>
</feature>
<dbReference type="Proteomes" id="UP000000925">
    <property type="component" value="Chromosome"/>
</dbReference>
<gene>
    <name evidence="3" type="ordered locus">Caka_0643</name>
</gene>
<keyword evidence="4" id="KW-1185">Reference proteome</keyword>
<dbReference type="SMART" id="SM00754">
    <property type="entry name" value="CHRD"/>
    <property type="match status" value="1"/>
</dbReference>
<dbReference type="InterPro" id="IPR010895">
    <property type="entry name" value="CHRD"/>
</dbReference>
<proteinExistence type="predicted"/>